<comment type="caution">
    <text evidence="1">The sequence shown here is derived from an EMBL/GenBank/DDBJ whole genome shotgun (WGS) entry which is preliminary data.</text>
</comment>
<keyword evidence="2" id="KW-1185">Reference proteome</keyword>
<dbReference type="NCBIfam" id="NF038032">
    <property type="entry name" value="CehA_McbA_metalo"/>
    <property type="match status" value="1"/>
</dbReference>
<name>A0ABN2H6V2_9ACTN</name>
<sequence>MTLDLPAEVIEALAHYRRLRDRNGWDWGDEVMPDIFRWARFSLIGPFFEALEQTGGDSAAAVRQLIGDQVPAGIVVVGVSESGVLAARCGPARPVIAGHRRQIDVIVDSALDREITLAVAGQDVTIAPRAAAIVVTDVENILVVRFGGVQLDVTDAVRPCTAAELRLSASQCARWSVTDSTGGAWFPDDVLKKWDIHHRPFFHAGTVTLGVPVDDLRVVCTRGMEFDRTEIEVRPEPGQTVPVDCEPHRLIDPAAGGWYGGDLHVHQNYSGDLVCHPRDAARMQVGEGLHLMNLVAGNFHGAHVYDREMLESFAGVDLPWSSSDAVARMGVEYRNNLLGHVHGLGVTAPPKKYFSGFEGTEHADDWPPNKAACEELRSLSATVGYAHPSHSAFPPDWSTDQFFGYPRSVEARELVADAALGVVDSVDVLSPLMHEGAIFLYHRLLSCGIRLAATAGTDVFLSFSHGPVVASNPPGWARVYAHLGDEQLSVAAFQTAIRAGRTIVTNGPWLTFAVNGHGPGDVLDLGSGDRLTMTATVTGPGVKELTIVGPDGVLAAGESGELTFESTVDKPGWYAAIARGPKHLDVLDSSVLAHTSPIYVDIAGRRVARLADASWCLDFLDTLQAFATEHGHFAPETRDERLGELVAVLDDARTYYRTVAETANQ</sequence>
<organism evidence="1 2">
    <name type="scientific">Fodinicola feengrottensis</name>
    <dbReference type="NCBI Taxonomy" id="435914"/>
    <lineage>
        <taxon>Bacteria</taxon>
        <taxon>Bacillati</taxon>
        <taxon>Actinomycetota</taxon>
        <taxon>Actinomycetes</taxon>
        <taxon>Mycobacteriales</taxon>
        <taxon>Fodinicola</taxon>
    </lineage>
</organism>
<dbReference type="SUPFAM" id="SSF89550">
    <property type="entry name" value="PHP domain-like"/>
    <property type="match status" value="1"/>
</dbReference>
<evidence type="ECO:0000313" key="1">
    <source>
        <dbReference type="EMBL" id="GAA1682953.1"/>
    </source>
</evidence>
<evidence type="ECO:0000313" key="2">
    <source>
        <dbReference type="Proteomes" id="UP001500618"/>
    </source>
</evidence>
<reference evidence="1 2" key="1">
    <citation type="journal article" date="2019" name="Int. J. Syst. Evol. Microbiol.">
        <title>The Global Catalogue of Microorganisms (GCM) 10K type strain sequencing project: providing services to taxonomists for standard genome sequencing and annotation.</title>
        <authorList>
            <consortium name="The Broad Institute Genomics Platform"/>
            <consortium name="The Broad Institute Genome Sequencing Center for Infectious Disease"/>
            <person name="Wu L."/>
            <person name="Ma J."/>
        </authorList>
    </citation>
    <scope>NUCLEOTIDE SEQUENCE [LARGE SCALE GENOMIC DNA]</scope>
    <source>
        <strain evidence="1 2">JCM 14718</strain>
    </source>
</reference>
<dbReference type="InterPro" id="IPR016195">
    <property type="entry name" value="Pol/histidinol_Pase-like"/>
</dbReference>
<proteinExistence type="predicted"/>
<protein>
    <submittedName>
        <fullName evidence="1">Uncharacterized protein</fullName>
    </submittedName>
</protein>
<dbReference type="Proteomes" id="UP001500618">
    <property type="component" value="Unassembled WGS sequence"/>
</dbReference>
<gene>
    <name evidence="1" type="ORF">GCM10009765_35190</name>
</gene>
<accession>A0ABN2H6V2</accession>
<dbReference type="EMBL" id="BAAANY010000011">
    <property type="protein sequence ID" value="GAA1682953.1"/>
    <property type="molecule type" value="Genomic_DNA"/>
</dbReference>
<dbReference type="Gene3D" id="3.20.20.140">
    <property type="entry name" value="Metal-dependent hydrolases"/>
    <property type="match status" value="1"/>
</dbReference>